<keyword evidence="2 3" id="KW-0802">TPR repeat</keyword>
<feature type="repeat" description="TPR" evidence="3">
    <location>
        <begin position="80"/>
        <end position="113"/>
    </location>
</feature>
<dbReference type="EMBL" id="CP002101">
    <property type="protein sequence ID" value="AEH60909.1"/>
    <property type="molecule type" value="Genomic_DNA"/>
</dbReference>
<dbReference type="PROSITE" id="PS50005">
    <property type="entry name" value="TPR"/>
    <property type="match status" value="5"/>
</dbReference>
<dbReference type="InterPro" id="IPR051012">
    <property type="entry name" value="CellSynth/LPSAsmb/PSIAsmb"/>
</dbReference>
<evidence type="ECO:0000256" key="1">
    <source>
        <dbReference type="ARBA" id="ARBA00022737"/>
    </source>
</evidence>
<dbReference type="SUPFAM" id="SSF48452">
    <property type="entry name" value="TPR-like"/>
    <property type="match status" value="1"/>
</dbReference>
<dbReference type="SMART" id="SM00028">
    <property type="entry name" value="TPR"/>
    <property type="match status" value="5"/>
</dbReference>
<feature type="repeat" description="TPR" evidence="3">
    <location>
        <begin position="153"/>
        <end position="186"/>
    </location>
</feature>
<dbReference type="AlphaFoldDB" id="F7XLY1"/>
<gene>
    <name evidence="4" type="ordered locus">Mzhil_1052</name>
</gene>
<dbReference type="PROSITE" id="PS51257">
    <property type="entry name" value="PROKAR_LIPOPROTEIN"/>
    <property type="match status" value="1"/>
</dbReference>
<dbReference type="PROSITE" id="PS50293">
    <property type="entry name" value="TPR_REGION"/>
    <property type="match status" value="1"/>
</dbReference>
<feature type="repeat" description="TPR" evidence="3">
    <location>
        <begin position="119"/>
        <end position="152"/>
    </location>
</feature>
<dbReference type="STRING" id="679901.Mzhil_1052"/>
<dbReference type="Proteomes" id="UP000006622">
    <property type="component" value="Chromosome"/>
</dbReference>
<evidence type="ECO:0000256" key="3">
    <source>
        <dbReference type="PROSITE-ProRule" id="PRU00339"/>
    </source>
</evidence>
<accession>F7XLY1</accession>
<keyword evidence="1" id="KW-0677">Repeat</keyword>
<dbReference type="Pfam" id="PF13424">
    <property type="entry name" value="TPR_12"/>
    <property type="match status" value="1"/>
</dbReference>
<dbReference type="Pfam" id="PF13414">
    <property type="entry name" value="TPR_11"/>
    <property type="match status" value="1"/>
</dbReference>
<organism evidence="4 5">
    <name type="scientific">Methanosalsum zhilinae (strain DSM 4017 / NBRC 107636 / OCM 62 / WeN5)</name>
    <name type="common">Methanohalophilus zhilinae</name>
    <dbReference type="NCBI Taxonomy" id="679901"/>
    <lineage>
        <taxon>Archaea</taxon>
        <taxon>Methanobacteriati</taxon>
        <taxon>Methanobacteriota</taxon>
        <taxon>Stenosarchaea group</taxon>
        <taxon>Methanomicrobia</taxon>
        <taxon>Methanosarcinales</taxon>
        <taxon>Methanosarcinaceae</taxon>
        <taxon>Methanosalsum</taxon>
    </lineage>
</organism>
<protein>
    <submittedName>
        <fullName evidence="4">Tetratricopeptide TPR_2 repeat protein</fullName>
    </submittedName>
</protein>
<feature type="repeat" description="TPR" evidence="3">
    <location>
        <begin position="195"/>
        <end position="228"/>
    </location>
</feature>
<evidence type="ECO:0000256" key="2">
    <source>
        <dbReference type="ARBA" id="ARBA00022803"/>
    </source>
</evidence>
<reference evidence="4" key="1">
    <citation type="submission" date="2010-07" db="EMBL/GenBank/DDBJ databases">
        <title>The complete genome of Methanosalsum zhilinae DSM 4017.</title>
        <authorList>
            <consortium name="US DOE Joint Genome Institute (JGI-PGF)"/>
            <person name="Lucas S."/>
            <person name="Copeland A."/>
            <person name="Lapidus A."/>
            <person name="Glavina del Rio T."/>
            <person name="Dalin E."/>
            <person name="Tice H."/>
            <person name="Bruce D."/>
            <person name="Goodwin L."/>
            <person name="Pitluck S."/>
            <person name="Kyrpides N."/>
            <person name="Mavromatis K."/>
            <person name="Ovchinnikova G."/>
            <person name="Daligault H."/>
            <person name="Detter J.C."/>
            <person name="Han C."/>
            <person name="Tapia R."/>
            <person name="Larimer F."/>
            <person name="Land M."/>
            <person name="Hauser L."/>
            <person name="Markowitz V."/>
            <person name="Cheng J.-F."/>
            <person name="Hugenholtz P."/>
            <person name="Woyke T."/>
            <person name="Wu D."/>
            <person name="Spring S."/>
            <person name="Schueler E."/>
            <person name="Brambilla E."/>
            <person name="Klenk H.-P."/>
            <person name="Eisen J.A."/>
        </authorList>
    </citation>
    <scope>NUCLEOTIDE SEQUENCE</scope>
    <source>
        <strain evidence="4">DSM 4017</strain>
    </source>
</reference>
<dbReference type="HOGENOM" id="CLU_1364419_0_0_2"/>
<name>F7XLY1_METZD</name>
<dbReference type="Gene3D" id="1.25.40.10">
    <property type="entry name" value="Tetratricopeptide repeat domain"/>
    <property type="match status" value="2"/>
</dbReference>
<proteinExistence type="predicted"/>
<dbReference type="PANTHER" id="PTHR45586:SF1">
    <property type="entry name" value="LIPOPOLYSACCHARIDE ASSEMBLY PROTEIN B"/>
    <property type="match status" value="1"/>
</dbReference>
<dbReference type="KEGG" id="mzh:Mzhil_1052"/>
<keyword evidence="5" id="KW-1185">Reference proteome</keyword>
<dbReference type="InterPro" id="IPR011990">
    <property type="entry name" value="TPR-like_helical_dom_sf"/>
</dbReference>
<sequence>MEIVERMRSKIFVYTFLILLIVFLGGCIGSDNSEPLNEGDQDNEFWYYFEQGNMYLQNGQYQDAINKYNEAISIDSTEHPEVWAYRGSAYYALGMYSEAALNYEKGLELGYEDLETRKYHAYSVYGTALFGTGSYEDAINLFENVLIEDPDDPSIWSYLGYSLHEIGNYEDAIRSLEKAIDLNSNKHDDFNSNTYENYYYIGSSYYHLNDEESALNYFNKAIEINPQAEDAVDFRDYLLNK</sequence>
<evidence type="ECO:0000313" key="4">
    <source>
        <dbReference type="EMBL" id="AEH60909.1"/>
    </source>
</evidence>
<dbReference type="PANTHER" id="PTHR45586">
    <property type="entry name" value="TPR REPEAT-CONTAINING PROTEIN PA4667"/>
    <property type="match status" value="1"/>
</dbReference>
<feature type="repeat" description="TPR" evidence="3">
    <location>
        <begin position="45"/>
        <end position="78"/>
    </location>
</feature>
<evidence type="ECO:0000313" key="5">
    <source>
        <dbReference type="Proteomes" id="UP000006622"/>
    </source>
</evidence>
<dbReference type="InterPro" id="IPR019734">
    <property type="entry name" value="TPR_rpt"/>
</dbReference>